<protein>
    <recommendedName>
        <fullName evidence="4">YVTN beta-propeller repeat-containing protein</fullName>
    </recommendedName>
</protein>
<reference evidence="2 3" key="1">
    <citation type="submission" date="2012-11" db="EMBL/GenBank/DDBJ databases">
        <title>Whole genome sequence of Acidocella aminolytica 101 = DSM 11237.</title>
        <authorList>
            <person name="Azuma Y."/>
            <person name="Higashiura N."/>
            <person name="Hirakawa H."/>
            <person name="Matsushita K."/>
        </authorList>
    </citation>
    <scope>NUCLEOTIDE SEQUENCE [LARGE SCALE GENOMIC DNA]</scope>
    <source>
        <strain evidence="3">101 / DSM 11237</strain>
    </source>
</reference>
<dbReference type="Gene3D" id="2.130.10.10">
    <property type="entry name" value="YVTN repeat-like/Quinoprotein amine dehydrogenase"/>
    <property type="match status" value="1"/>
</dbReference>
<dbReference type="EMBL" id="BANC01000025">
    <property type="protein sequence ID" value="GAN79651.1"/>
    <property type="molecule type" value="Genomic_DNA"/>
</dbReference>
<dbReference type="PANTHER" id="PTHR47197">
    <property type="entry name" value="PROTEIN NIRF"/>
    <property type="match status" value="1"/>
</dbReference>
<keyword evidence="3" id="KW-1185">Reference proteome</keyword>
<evidence type="ECO:0000313" key="3">
    <source>
        <dbReference type="Proteomes" id="UP000032668"/>
    </source>
</evidence>
<evidence type="ECO:0000256" key="1">
    <source>
        <dbReference type="SAM" id="SignalP"/>
    </source>
</evidence>
<dbReference type="Proteomes" id="UP000032668">
    <property type="component" value="Unassembled WGS sequence"/>
</dbReference>
<comment type="caution">
    <text evidence="2">The sequence shown here is derived from an EMBL/GenBank/DDBJ whole genome shotgun (WGS) entry which is preliminary data.</text>
</comment>
<organism evidence="2 3">
    <name type="scientific">Acidocella aminolytica 101 = DSM 11237</name>
    <dbReference type="NCBI Taxonomy" id="1120923"/>
    <lineage>
        <taxon>Bacteria</taxon>
        <taxon>Pseudomonadati</taxon>
        <taxon>Pseudomonadota</taxon>
        <taxon>Alphaproteobacteria</taxon>
        <taxon>Acetobacterales</taxon>
        <taxon>Acidocellaceae</taxon>
        <taxon>Acidocella</taxon>
    </lineage>
</organism>
<dbReference type="AlphaFoldDB" id="A0A0D6PE96"/>
<feature type="chain" id="PRO_5010175723" description="YVTN beta-propeller repeat-containing protein" evidence="1">
    <location>
        <begin position="25"/>
        <end position="344"/>
    </location>
</feature>
<dbReference type="PANTHER" id="PTHR47197:SF3">
    <property type="entry name" value="DIHYDRO-HEME D1 DEHYDROGENASE"/>
    <property type="match status" value="1"/>
</dbReference>
<gene>
    <name evidence="2" type="ORF">Aam_025_039</name>
</gene>
<name>A0A0D6PE96_9PROT</name>
<proteinExistence type="predicted"/>
<feature type="signal peptide" evidence="1">
    <location>
        <begin position="1"/>
        <end position="24"/>
    </location>
</feature>
<accession>A0A0D6PE96</accession>
<sequence>MRRFWHAGLSALFLSAAAIPTARAAAPLYELVQSLPLGGGAQWDYMHFHAATGQLFIAHGKSLTVVDTATDKLQGNVTGLDGTHGIAFDPATGLGFTDSSGTRTLSVFDPATLKVKKTLPALEDTDGMVFDPASQRLFVAAGDSKAVLVVTPSTGAEKTIKLLGKPEYLAVNEAGRLFVALNSTNEMAEINTPSDTVMANWPLPGCVAPTGMAIDPAAGRVFTSCQNGKLAVVNAKTGQEVALLPIGKGSDSAAFDAKRHLIFSANRTGTLSVIKEVSPTHYVALPPVKTRLGARTMAVDEATGDIFLVTGTPEGAGVVKHPGFAPRYQFKPGSLTLLVYRPVD</sequence>
<dbReference type="InterPro" id="IPR011048">
    <property type="entry name" value="Haem_d1_sf"/>
</dbReference>
<dbReference type="SUPFAM" id="SSF51004">
    <property type="entry name" value="C-terminal (heme d1) domain of cytochrome cd1-nitrite reductase"/>
    <property type="match status" value="1"/>
</dbReference>
<dbReference type="RefSeq" id="WP_048878091.1">
    <property type="nucleotide sequence ID" value="NZ_BANC01000025.1"/>
</dbReference>
<dbReference type="STRING" id="1120923.SAMN02746095_01973"/>
<dbReference type="OrthoDB" id="7187796at2"/>
<keyword evidence="1" id="KW-0732">Signal</keyword>
<evidence type="ECO:0008006" key="4">
    <source>
        <dbReference type="Google" id="ProtNLM"/>
    </source>
</evidence>
<evidence type="ECO:0000313" key="2">
    <source>
        <dbReference type="EMBL" id="GAN79651.1"/>
    </source>
</evidence>
<dbReference type="InterPro" id="IPR015943">
    <property type="entry name" value="WD40/YVTN_repeat-like_dom_sf"/>
</dbReference>
<dbReference type="InterPro" id="IPR051200">
    <property type="entry name" value="Host-pathogen_enzymatic-act"/>
</dbReference>